<feature type="transmembrane region" description="Helical" evidence="10">
    <location>
        <begin position="61"/>
        <end position="88"/>
    </location>
</feature>
<feature type="transmembrane region" description="Helical" evidence="10">
    <location>
        <begin position="443"/>
        <end position="463"/>
    </location>
</feature>
<keyword evidence="6 10" id="KW-1133">Transmembrane helix</keyword>
<evidence type="ECO:0000256" key="3">
    <source>
        <dbReference type="ARBA" id="ARBA00022449"/>
    </source>
</evidence>
<dbReference type="AlphaFoldDB" id="A0A929WYN7"/>
<organism evidence="11 12">
    <name type="scientific">Alloprevotella tannerae</name>
    <dbReference type="NCBI Taxonomy" id="76122"/>
    <lineage>
        <taxon>Bacteria</taxon>
        <taxon>Pseudomonadati</taxon>
        <taxon>Bacteroidota</taxon>
        <taxon>Bacteroidia</taxon>
        <taxon>Bacteroidales</taxon>
        <taxon>Prevotellaceae</taxon>
        <taxon>Alloprevotella</taxon>
    </lineage>
</organism>
<dbReference type="Proteomes" id="UP000704068">
    <property type="component" value="Unassembled WGS sequence"/>
</dbReference>
<evidence type="ECO:0000256" key="9">
    <source>
        <dbReference type="ARBA" id="ARBA00031636"/>
    </source>
</evidence>
<comment type="caution">
    <text evidence="11">The sequence shown here is derived from an EMBL/GenBank/DDBJ whole genome shotgun (WGS) entry which is preliminary data.</text>
</comment>
<evidence type="ECO:0000256" key="6">
    <source>
        <dbReference type="ARBA" id="ARBA00022989"/>
    </source>
</evidence>
<dbReference type="InterPro" id="IPR050222">
    <property type="entry name" value="MATE_MdtK"/>
</dbReference>
<dbReference type="PANTHER" id="PTHR43298">
    <property type="entry name" value="MULTIDRUG RESISTANCE PROTEIN NORM-RELATED"/>
    <property type="match status" value="1"/>
</dbReference>
<dbReference type="RefSeq" id="WP_303763053.1">
    <property type="nucleotide sequence ID" value="NZ_JABZGR010000003.1"/>
</dbReference>
<dbReference type="InterPro" id="IPR002528">
    <property type="entry name" value="MATE_fam"/>
</dbReference>
<keyword evidence="3" id="KW-0050">Antiport</keyword>
<dbReference type="EMBL" id="JABZGR010000003">
    <property type="protein sequence ID" value="MBF0969777.1"/>
    <property type="molecule type" value="Genomic_DNA"/>
</dbReference>
<keyword evidence="5 10" id="KW-0812">Transmembrane</keyword>
<dbReference type="NCBIfam" id="TIGR00797">
    <property type="entry name" value="matE"/>
    <property type="match status" value="1"/>
</dbReference>
<dbReference type="InterPro" id="IPR048279">
    <property type="entry name" value="MdtK-like"/>
</dbReference>
<dbReference type="Pfam" id="PF01554">
    <property type="entry name" value="MatE"/>
    <property type="match status" value="2"/>
</dbReference>
<dbReference type="GO" id="GO:0042910">
    <property type="term" value="F:xenobiotic transmembrane transporter activity"/>
    <property type="evidence" value="ECO:0007669"/>
    <property type="project" value="InterPro"/>
</dbReference>
<feature type="transmembrane region" description="Helical" evidence="10">
    <location>
        <begin position="28"/>
        <end position="49"/>
    </location>
</feature>
<dbReference type="GO" id="GO:0015297">
    <property type="term" value="F:antiporter activity"/>
    <property type="evidence" value="ECO:0007669"/>
    <property type="project" value="UniProtKB-KW"/>
</dbReference>
<keyword evidence="2" id="KW-0813">Transport</keyword>
<feature type="transmembrane region" description="Helical" evidence="10">
    <location>
        <begin position="418"/>
        <end position="437"/>
    </location>
</feature>
<sequence length="471" mass="50506">MGTMKLKDRLLLKIRNGEELPRSAQFRLIALLGLPAILAQFSTIVMQYIDAAMVGRLGADPAAAVGIVTTTTWLFGGLCFSAATGFSVQVAHQIGGGDFRAARDVLRVGFKCVLLLSAVLLLVGCAISDALPRWLRGDASIHADAASYFFIFSLGVPFIQLNFLAGNALRAAGNVAVPTLLNILMCVWDVLLNRLLIFPSRELTFFGLQIHVPGADLGVTGAALGTAIAEVITALSMTYYLCCRCPDLHIFKRKERPVLTASRILKRAFRVSLPMALERAVMCGAQILSTVIVAPLGNAAIAANSFAITAESLCYLPGYGVGDAAITLVGQSVGAGRKELTYSFARLTTWTGIAVMTLMGVVLYAAAPLMMALFTPDMEVQTLGVSILRIEAFAEPMFAAAIVVYGVFVGLGRTIVPAAMNLFSIWAVRLTLAALLVDSYGLRGVWIAMCVELCFRGLIFLGWMRLRVKKV</sequence>
<feature type="transmembrane region" description="Helical" evidence="10">
    <location>
        <begin position="387"/>
        <end position="411"/>
    </location>
</feature>
<keyword evidence="8 10" id="KW-0472">Membrane</keyword>
<accession>A0A929WYN7</accession>
<evidence type="ECO:0000256" key="1">
    <source>
        <dbReference type="ARBA" id="ARBA00004651"/>
    </source>
</evidence>
<gene>
    <name evidence="11" type="ORF">HXK21_01860</name>
</gene>
<dbReference type="PIRSF" id="PIRSF006603">
    <property type="entry name" value="DinF"/>
    <property type="match status" value="1"/>
</dbReference>
<evidence type="ECO:0000256" key="4">
    <source>
        <dbReference type="ARBA" id="ARBA00022475"/>
    </source>
</evidence>
<protein>
    <recommendedName>
        <fullName evidence="9">Multidrug-efflux transporter</fullName>
    </recommendedName>
</protein>
<proteinExistence type="predicted"/>
<dbReference type="GO" id="GO:0006811">
    <property type="term" value="P:monoatomic ion transport"/>
    <property type="evidence" value="ECO:0007669"/>
    <property type="project" value="UniProtKB-KW"/>
</dbReference>
<evidence type="ECO:0000256" key="10">
    <source>
        <dbReference type="SAM" id="Phobius"/>
    </source>
</evidence>
<evidence type="ECO:0000313" key="11">
    <source>
        <dbReference type="EMBL" id="MBF0969777.1"/>
    </source>
</evidence>
<feature type="transmembrane region" description="Helical" evidence="10">
    <location>
        <begin position="108"/>
        <end position="131"/>
    </location>
</feature>
<reference evidence="11" key="1">
    <citation type="submission" date="2020-04" db="EMBL/GenBank/DDBJ databases">
        <title>Deep metagenomics examines the oral microbiome during advanced dental caries in children, revealing novel taxa and co-occurrences with host molecules.</title>
        <authorList>
            <person name="Baker J.L."/>
            <person name="Morton J.T."/>
            <person name="Dinis M."/>
            <person name="Alvarez R."/>
            <person name="Tran N.C."/>
            <person name="Knight R."/>
            <person name="Edlund A."/>
        </authorList>
    </citation>
    <scope>NUCLEOTIDE SEQUENCE</scope>
    <source>
        <strain evidence="11">JCVI_34_bin.1</strain>
    </source>
</reference>
<feature type="transmembrane region" description="Helical" evidence="10">
    <location>
        <begin position="217"/>
        <end position="242"/>
    </location>
</feature>
<feature type="transmembrane region" description="Helical" evidence="10">
    <location>
        <begin position="347"/>
        <end position="367"/>
    </location>
</feature>
<dbReference type="PANTHER" id="PTHR43298:SF2">
    <property type="entry name" value="FMN_FAD EXPORTER YEEO-RELATED"/>
    <property type="match status" value="1"/>
</dbReference>
<name>A0A929WYN7_9BACT</name>
<dbReference type="GO" id="GO:0005886">
    <property type="term" value="C:plasma membrane"/>
    <property type="evidence" value="ECO:0007669"/>
    <property type="project" value="UniProtKB-SubCell"/>
</dbReference>
<evidence type="ECO:0000313" key="12">
    <source>
        <dbReference type="Proteomes" id="UP000704068"/>
    </source>
</evidence>
<keyword evidence="7" id="KW-0406">Ion transport</keyword>
<comment type="subcellular location">
    <subcellularLocation>
        <location evidence="1">Cell membrane</location>
        <topology evidence="1">Multi-pass membrane protein</topology>
    </subcellularLocation>
</comment>
<dbReference type="CDD" id="cd13137">
    <property type="entry name" value="MATE_NorM_like"/>
    <property type="match status" value="1"/>
</dbReference>
<evidence type="ECO:0000256" key="7">
    <source>
        <dbReference type="ARBA" id="ARBA00023065"/>
    </source>
</evidence>
<evidence type="ECO:0000256" key="8">
    <source>
        <dbReference type="ARBA" id="ARBA00023136"/>
    </source>
</evidence>
<feature type="transmembrane region" description="Helical" evidence="10">
    <location>
        <begin position="146"/>
        <end position="165"/>
    </location>
</feature>
<feature type="transmembrane region" description="Helical" evidence="10">
    <location>
        <begin position="177"/>
        <end position="197"/>
    </location>
</feature>
<keyword evidence="4" id="KW-1003">Cell membrane</keyword>
<evidence type="ECO:0000256" key="2">
    <source>
        <dbReference type="ARBA" id="ARBA00022448"/>
    </source>
</evidence>
<evidence type="ECO:0000256" key="5">
    <source>
        <dbReference type="ARBA" id="ARBA00022692"/>
    </source>
</evidence>